<reference evidence="1 2" key="1">
    <citation type="journal article" date="2023" name="bioRxiv">
        <title>Conserved and derived expression patterns and positive selection on dental genes reveal complex evolutionary context of ever-growing rodent molars.</title>
        <authorList>
            <person name="Calamari Z.T."/>
            <person name="Song A."/>
            <person name="Cohen E."/>
            <person name="Akter M."/>
            <person name="Roy R.D."/>
            <person name="Hallikas O."/>
            <person name="Christensen M.M."/>
            <person name="Li P."/>
            <person name="Marangoni P."/>
            <person name="Jernvall J."/>
            <person name="Klein O.D."/>
        </authorList>
    </citation>
    <scope>NUCLEOTIDE SEQUENCE [LARGE SCALE GENOMIC DNA]</scope>
    <source>
        <strain evidence="1">V071</strain>
    </source>
</reference>
<name>A0AAW0I7M4_MYOGA</name>
<dbReference type="Proteomes" id="UP001488838">
    <property type="component" value="Unassembled WGS sequence"/>
</dbReference>
<protein>
    <submittedName>
        <fullName evidence="1">Uncharacterized protein</fullName>
    </submittedName>
</protein>
<dbReference type="AlphaFoldDB" id="A0AAW0I7M4"/>
<comment type="caution">
    <text evidence="1">The sequence shown here is derived from an EMBL/GenBank/DDBJ whole genome shotgun (WGS) entry which is preliminary data.</text>
</comment>
<accession>A0AAW0I7M4</accession>
<dbReference type="EMBL" id="JBBHLL010000198">
    <property type="protein sequence ID" value="KAK7810386.1"/>
    <property type="molecule type" value="Genomic_DNA"/>
</dbReference>
<proteinExistence type="predicted"/>
<organism evidence="1 2">
    <name type="scientific">Myodes glareolus</name>
    <name type="common">Bank vole</name>
    <name type="synonym">Clethrionomys glareolus</name>
    <dbReference type="NCBI Taxonomy" id="447135"/>
    <lineage>
        <taxon>Eukaryota</taxon>
        <taxon>Metazoa</taxon>
        <taxon>Chordata</taxon>
        <taxon>Craniata</taxon>
        <taxon>Vertebrata</taxon>
        <taxon>Euteleostomi</taxon>
        <taxon>Mammalia</taxon>
        <taxon>Eutheria</taxon>
        <taxon>Euarchontoglires</taxon>
        <taxon>Glires</taxon>
        <taxon>Rodentia</taxon>
        <taxon>Myomorpha</taxon>
        <taxon>Muroidea</taxon>
        <taxon>Cricetidae</taxon>
        <taxon>Arvicolinae</taxon>
        <taxon>Myodes</taxon>
    </lineage>
</organism>
<gene>
    <name evidence="1" type="ORF">U0070_022149</name>
</gene>
<evidence type="ECO:0000313" key="1">
    <source>
        <dbReference type="EMBL" id="KAK7810386.1"/>
    </source>
</evidence>
<sequence length="134" mass="14918">MKRDESLPLQAAYITSIVPSPTSRYHQHHLISTIGVITVTTRATSPEDKRLQSSDLAVERGKLALSFPAPAEISQLCEESSRALRKREAKAIDYIISKLIQDRIMRTSSKKPFADPVAQSAVTLLRPLSFDPLF</sequence>
<keyword evidence="2" id="KW-1185">Reference proteome</keyword>
<evidence type="ECO:0000313" key="2">
    <source>
        <dbReference type="Proteomes" id="UP001488838"/>
    </source>
</evidence>